<evidence type="ECO:0000256" key="1">
    <source>
        <dbReference type="ARBA" id="ARBA00004429"/>
    </source>
</evidence>
<dbReference type="Gene3D" id="1.20.1250.20">
    <property type="entry name" value="MFS general substrate transporter like domains"/>
    <property type="match status" value="1"/>
</dbReference>
<evidence type="ECO:0000256" key="2">
    <source>
        <dbReference type="ARBA" id="ARBA00022448"/>
    </source>
</evidence>
<dbReference type="RefSeq" id="WP_158422056.1">
    <property type="nucleotide sequence ID" value="NZ_JAOQJL010000026.1"/>
</dbReference>
<accession>A0ABT2TVI7</accession>
<dbReference type="Proteomes" id="UP001652409">
    <property type="component" value="Unassembled WGS sequence"/>
</dbReference>
<dbReference type="PANTHER" id="PTHR23522:SF10">
    <property type="entry name" value="3-PHENYLPROPIONIC ACID TRANSPORTER-RELATED"/>
    <property type="match status" value="1"/>
</dbReference>
<keyword evidence="7 8" id="KW-0472">Membrane</keyword>
<feature type="transmembrane region" description="Helical" evidence="8">
    <location>
        <begin position="140"/>
        <end position="161"/>
    </location>
</feature>
<dbReference type="InterPro" id="IPR020846">
    <property type="entry name" value="MFS_dom"/>
</dbReference>
<organism evidence="10 11">
    <name type="scientific">Blautia ammoniilytica</name>
    <dbReference type="NCBI Taxonomy" id="2981782"/>
    <lineage>
        <taxon>Bacteria</taxon>
        <taxon>Bacillati</taxon>
        <taxon>Bacillota</taxon>
        <taxon>Clostridia</taxon>
        <taxon>Lachnospirales</taxon>
        <taxon>Lachnospiraceae</taxon>
        <taxon>Blautia</taxon>
    </lineage>
</organism>
<feature type="transmembrane region" description="Helical" evidence="8">
    <location>
        <begin position="80"/>
        <end position="100"/>
    </location>
</feature>
<evidence type="ECO:0000313" key="10">
    <source>
        <dbReference type="EMBL" id="MCU6766210.1"/>
    </source>
</evidence>
<name>A0ABT2TVI7_9FIRM</name>
<evidence type="ECO:0000256" key="8">
    <source>
        <dbReference type="SAM" id="Phobius"/>
    </source>
</evidence>
<feature type="transmembrane region" description="Helical" evidence="8">
    <location>
        <begin position="20"/>
        <end position="41"/>
    </location>
</feature>
<evidence type="ECO:0000256" key="4">
    <source>
        <dbReference type="ARBA" id="ARBA00022519"/>
    </source>
</evidence>
<feature type="transmembrane region" description="Helical" evidence="8">
    <location>
        <begin position="167"/>
        <end position="187"/>
    </location>
</feature>
<keyword evidence="3" id="KW-1003">Cell membrane</keyword>
<proteinExistence type="predicted"/>
<feature type="transmembrane region" description="Helical" evidence="8">
    <location>
        <begin position="106"/>
        <end position="128"/>
    </location>
</feature>
<keyword evidence="11" id="KW-1185">Reference proteome</keyword>
<keyword evidence="4" id="KW-0997">Cell inner membrane</keyword>
<evidence type="ECO:0000259" key="9">
    <source>
        <dbReference type="PROSITE" id="PS50850"/>
    </source>
</evidence>
<keyword evidence="2" id="KW-0813">Transport</keyword>
<evidence type="ECO:0000256" key="5">
    <source>
        <dbReference type="ARBA" id="ARBA00022692"/>
    </source>
</evidence>
<comment type="caution">
    <text evidence="10">The sequence shown here is derived from an EMBL/GenBank/DDBJ whole genome shotgun (WGS) entry which is preliminary data.</text>
</comment>
<dbReference type="SUPFAM" id="SSF103473">
    <property type="entry name" value="MFS general substrate transporter"/>
    <property type="match status" value="1"/>
</dbReference>
<sequence>MFSSSTQPSNLTPRYSCIQFFFWIVFVTLANFASVFLLNTGFTNTQIGIIIALAGVVSALLQPTVASYADKNNSPSLKKICIFISLIALVLSAFLLFYTRSLLCTGIFYGSCFVLIQLLTPMVNSLGMESLNQGKKLNFGIGRGMGSLSAAVIASTLGILVDRFGIRTIPVSISIGLLLFLFSLWIFPFRKVPKERQQNLTAAEKAPGSGAFRL</sequence>
<feature type="transmembrane region" description="Helical" evidence="8">
    <location>
        <begin position="47"/>
        <end position="68"/>
    </location>
</feature>
<evidence type="ECO:0000256" key="6">
    <source>
        <dbReference type="ARBA" id="ARBA00022989"/>
    </source>
</evidence>
<dbReference type="InterPro" id="IPR024989">
    <property type="entry name" value="MFS_assoc_dom"/>
</dbReference>
<feature type="domain" description="Major facilitator superfamily (MFS) profile" evidence="9">
    <location>
        <begin position="85"/>
        <end position="214"/>
    </location>
</feature>
<keyword evidence="6 8" id="KW-1133">Transmembrane helix</keyword>
<reference evidence="10 11" key="1">
    <citation type="journal article" date="2021" name="ISME Commun">
        <title>Automated analysis of genomic sequences facilitates high-throughput and comprehensive description of bacteria.</title>
        <authorList>
            <person name="Hitch T.C.A."/>
        </authorList>
    </citation>
    <scope>NUCLEOTIDE SEQUENCE [LARGE SCALE GENOMIC DNA]</scope>
    <source>
        <strain evidence="10 11">Sanger_23</strain>
    </source>
</reference>
<dbReference type="EMBL" id="JAOQJL010000026">
    <property type="protein sequence ID" value="MCU6766210.1"/>
    <property type="molecule type" value="Genomic_DNA"/>
</dbReference>
<dbReference type="InterPro" id="IPR036259">
    <property type="entry name" value="MFS_trans_sf"/>
</dbReference>
<dbReference type="PROSITE" id="PS50850">
    <property type="entry name" value="MFS"/>
    <property type="match status" value="1"/>
</dbReference>
<gene>
    <name evidence="10" type="ORF">OCV61_12425</name>
</gene>
<keyword evidence="5 8" id="KW-0812">Transmembrane</keyword>
<dbReference type="PANTHER" id="PTHR23522">
    <property type="entry name" value="BLL5896 PROTEIN"/>
    <property type="match status" value="1"/>
</dbReference>
<dbReference type="Pfam" id="PF12832">
    <property type="entry name" value="MFS_1_like"/>
    <property type="match status" value="1"/>
</dbReference>
<evidence type="ECO:0000256" key="7">
    <source>
        <dbReference type="ARBA" id="ARBA00023136"/>
    </source>
</evidence>
<evidence type="ECO:0000256" key="3">
    <source>
        <dbReference type="ARBA" id="ARBA00022475"/>
    </source>
</evidence>
<comment type="subcellular location">
    <subcellularLocation>
        <location evidence="1">Cell inner membrane</location>
        <topology evidence="1">Multi-pass membrane protein</topology>
    </subcellularLocation>
</comment>
<protein>
    <submittedName>
        <fullName evidence="10">MFS transporter</fullName>
    </submittedName>
</protein>
<evidence type="ECO:0000313" key="11">
    <source>
        <dbReference type="Proteomes" id="UP001652409"/>
    </source>
</evidence>